<name>A0AAE0BZL7_9CHLO</name>
<dbReference type="PRINTS" id="PR00421">
    <property type="entry name" value="THIOREDOXIN"/>
</dbReference>
<feature type="chain" id="PRO_5042274764" description="Thioredoxin domain-containing protein" evidence="5">
    <location>
        <begin position="26"/>
        <end position="140"/>
    </location>
</feature>
<dbReference type="PANTHER" id="PTHR45815">
    <property type="entry name" value="PROTEIN DISULFIDE-ISOMERASE A6"/>
    <property type="match status" value="1"/>
</dbReference>
<dbReference type="GO" id="GO:0005788">
    <property type="term" value="C:endoplasmic reticulum lumen"/>
    <property type="evidence" value="ECO:0007669"/>
    <property type="project" value="TreeGrafter"/>
</dbReference>
<feature type="non-terminal residue" evidence="7">
    <location>
        <position position="140"/>
    </location>
</feature>
<evidence type="ECO:0000259" key="6">
    <source>
        <dbReference type="PROSITE" id="PS51352"/>
    </source>
</evidence>
<sequence>MHCMFGRIFCALVGVFAASNAFAFAKDSSLIYVGPDNFTSIVGSSAYDVVLIDYFAPWCGHCKRLEPELVDAYSRLRELKIRVLIAKVDAEANSGLKRQEGVNGFPTLKVYKEGEFMEDYKGARFADQIANYLKRQVHPL</sequence>
<evidence type="ECO:0000256" key="2">
    <source>
        <dbReference type="ARBA" id="ARBA00022729"/>
    </source>
</evidence>
<dbReference type="PROSITE" id="PS00194">
    <property type="entry name" value="THIOREDOXIN_1"/>
    <property type="match status" value="1"/>
</dbReference>
<reference evidence="7 8" key="1">
    <citation type="journal article" date="2015" name="Genome Biol. Evol.">
        <title>Comparative Genomics of a Bacterivorous Green Alga Reveals Evolutionary Causalities and Consequences of Phago-Mixotrophic Mode of Nutrition.</title>
        <authorList>
            <person name="Burns J.A."/>
            <person name="Paasch A."/>
            <person name="Narechania A."/>
            <person name="Kim E."/>
        </authorList>
    </citation>
    <scope>NUCLEOTIDE SEQUENCE [LARGE SCALE GENOMIC DNA]</scope>
    <source>
        <strain evidence="7 8">PLY_AMNH</strain>
    </source>
</reference>
<dbReference type="SUPFAM" id="SSF52833">
    <property type="entry name" value="Thioredoxin-like"/>
    <property type="match status" value="1"/>
</dbReference>
<evidence type="ECO:0000256" key="4">
    <source>
        <dbReference type="ARBA" id="ARBA00023284"/>
    </source>
</evidence>
<keyword evidence="8" id="KW-1185">Reference proteome</keyword>
<evidence type="ECO:0000313" key="8">
    <source>
        <dbReference type="Proteomes" id="UP001190700"/>
    </source>
</evidence>
<dbReference type="PROSITE" id="PS51352">
    <property type="entry name" value="THIOREDOXIN_2"/>
    <property type="match status" value="1"/>
</dbReference>
<dbReference type="InterPro" id="IPR036249">
    <property type="entry name" value="Thioredoxin-like_sf"/>
</dbReference>
<dbReference type="InterPro" id="IPR017937">
    <property type="entry name" value="Thioredoxin_CS"/>
</dbReference>
<keyword evidence="2 5" id="KW-0732">Signal</keyword>
<dbReference type="Proteomes" id="UP001190700">
    <property type="component" value="Unassembled WGS sequence"/>
</dbReference>
<evidence type="ECO:0000313" key="7">
    <source>
        <dbReference type="EMBL" id="KAK3245014.1"/>
    </source>
</evidence>
<dbReference type="PANTHER" id="PTHR45815:SF3">
    <property type="entry name" value="PROTEIN DISULFIDE-ISOMERASE A6"/>
    <property type="match status" value="1"/>
</dbReference>
<dbReference type="CDD" id="cd02961">
    <property type="entry name" value="PDI_a_family"/>
    <property type="match status" value="1"/>
</dbReference>
<feature type="domain" description="Thioredoxin" evidence="6">
    <location>
        <begin position="11"/>
        <end position="138"/>
    </location>
</feature>
<keyword evidence="3" id="KW-1015">Disulfide bond</keyword>
<evidence type="ECO:0000256" key="3">
    <source>
        <dbReference type="ARBA" id="ARBA00023157"/>
    </source>
</evidence>
<dbReference type="GO" id="GO:0015035">
    <property type="term" value="F:protein-disulfide reductase activity"/>
    <property type="evidence" value="ECO:0007669"/>
    <property type="project" value="TreeGrafter"/>
</dbReference>
<protein>
    <recommendedName>
        <fullName evidence="6">Thioredoxin domain-containing protein</fullName>
    </recommendedName>
</protein>
<dbReference type="FunFam" id="3.40.30.10:FF:000107">
    <property type="entry name" value="Protein disulfide-isomerase 5-2"/>
    <property type="match status" value="1"/>
</dbReference>
<comment type="caution">
    <text evidence="7">The sequence shown here is derived from an EMBL/GenBank/DDBJ whole genome shotgun (WGS) entry which is preliminary data.</text>
</comment>
<gene>
    <name evidence="7" type="ORF">CYMTET_45395</name>
</gene>
<dbReference type="AlphaFoldDB" id="A0AAE0BZL7"/>
<dbReference type="Pfam" id="PF00085">
    <property type="entry name" value="Thioredoxin"/>
    <property type="match status" value="1"/>
</dbReference>
<evidence type="ECO:0000256" key="5">
    <source>
        <dbReference type="SAM" id="SignalP"/>
    </source>
</evidence>
<dbReference type="Gene3D" id="3.40.30.10">
    <property type="entry name" value="Glutaredoxin"/>
    <property type="match status" value="1"/>
</dbReference>
<comment type="similarity">
    <text evidence="1">Belongs to the protein disulfide isomerase family.</text>
</comment>
<organism evidence="7 8">
    <name type="scientific">Cymbomonas tetramitiformis</name>
    <dbReference type="NCBI Taxonomy" id="36881"/>
    <lineage>
        <taxon>Eukaryota</taxon>
        <taxon>Viridiplantae</taxon>
        <taxon>Chlorophyta</taxon>
        <taxon>Pyramimonadophyceae</taxon>
        <taxon>Pyramimonadales</taxon>
        <taxon>Pyramimonadaceae</taxon>
        <taxon>Cymbomonas</taxon>
    </lineage>
</organism>
<dbReference type="InterPro" id="IPR013766">
    <property type="entry name" value="Thioredoxin_domain"/>
</dbReference>
<feature type="signal peptide" evidence="5">
    <location>
        <begin position="1"/>
        <end position="25"/>
    </location>
</feature>
<proteinExistence type="inferred from homology"/>
<keyword evidence="4" id="KW-0676">Redox-active center</keyword>
<accession>A0AAE0BZL7</accession>
<evidence type="ECO:0000256" key="1">
    <source>
        <dbReference type="ARBA" id="ARBA00006347"/>
    </source>
</evidence>
<dbReference type="EMBL" id="LGRX02031120">
    <property type="protein sequence ID" value="KAK3245014.1"/>
    <property type="molecule type" value="Genomic_DNA"/>
</dbReference>
<dbReference type="GO" id="GO:0034976">
    <property type="term" value="P:response to endoplasmic reticulum stress"/>
    <property type="evidence" value="ECO:0007669"/>
    <property type="project" value="TreeGrafter"/>
</dbReference>